<evidence type="ECO:0000256" key="5">
    <source>
        <dbReference type="ARBA" id="ARBA00023136"/>
    </source>
</evidence>
<proteinExistence type="predicted"/>
<feature type="transmembrane region" description="Helical" evidence="6">
    <location>
        <begin position="387"/>
        <end position="407"/>
    </location>
</feature>
<dbReference type="PATRIC" id="fig|1210046.3.peg.1616"/>
<comment type="caution">
    <text evidence="8">The sequence shown here is derived from an EMBL/GenBank/DDBJ whole genome shotgun (WGS) entry which is preliminary data.</text>
</comment>
<dbReference type="SUPFAM" id="SSF52540">
    <property type="entry name" value="P-loop containing nucleoside triphosphate hydrolases"/>
    <property type="match status" value="1"/>
</dbReference>
<protein>
    <recommendedName>
        <fullName evidence="7">TraD/TraG TraM recognition site domain-containing protein</fullName>
    </recommendedName>
</protein>
<dbReference type="CDD" id="cd01127">
    <property type="entry name" value="TrwB_TraG_TraD_VirD4"/>
    <property type="match status" value="1"/>
</dbReference>
<organism evidence="8 9">
    <name type="scientific">Janibacter hoylei PVAS-1</name>
    <dbReference type="NCBI Taxonomy" id="1210046"/>
    <lineage>
        <taxon>Bacteria</taxon>
        <taxon>Bacillati</taxon>
        <taxon>Actinomycetota</taxon>
        <taxon>Actinomycetes</taxon>
        <taxon>Micrococcales</taxon>
        <taxon>Intrasporangiaceae</taxon>
        <taxon>Janibacter</taxon>
    </lineage>
</organism>
<sequence>MNSQGRQTGSFGDELTNAAMIGLVGLFGIALVLRGAGSVAAFVTGTSQPAGGPASGIGVLFDPGDPAGALDAPGMSPVVYWLVTSLLLAVLITGGVWVWSRLRRHTHRVEQDPRRMAGIATRHEVAAAASEKALLRRAGNLRPGLDNPRPQDVGYRLGASKGTGVWASVEDSIMVIGPPRSGKGLHLVIPAILDAPGAVVVTSTRPDNLTATLRARSRVGPVAIFDPQHLAEGLPAGMRWSPIRGCESPQTAMIRATGLAAAGTGLSSGGVDGGGFWEGKTRAALQALLHAAAIDHRPPAELFRWTLDPTAAADAVAILTGSTRAATGWAESLEAMIDSDPRTRDSIWQGVSLALGSLADPRVLDAVSPGPGEGFDPEHFIQNRGTLFLLATGSGAGASAALVAALVEDLIETARRLAARSPGARLDPPMLLALDEIANLSPLPSLPTLMAEGGGSGITTMPVLQSLAQARDKWNEHQAGAIWDASIVKVILGGASNSRDLQDLSALVGERDEYTDSVTLGDHGTRSNQRSVRRVPIFPPDRIRRLPFGTGIVLLRSAPPIVTDLHPWPKRPDTTQLTADRAQIEALLRRSDT</sequence>
<feature type="domain" description="TraD/TraG TraM recognition site" evidence="7">
    <location>
        <begin position="429"/>
        <end position="547"/>
    </location>
</feature>
<dbReference type="GO" id="GO:0005886">
    <property type="term" value="C:plasma membrane"/>
    <property type="evidence" value="ECO:0007669"/>
    <property type="project" value="UniProtKB-SubCell"/>
</dbReference>
<evidence type="ECO:0000256" key="3">
    <source>
        <dbReference type="ARBA" id="ARBA00022692"/>
    </source>
</evidence>
<keyword evidence="5 6" id="KW-0472">Membrane</keyword>
<keyword evidence="3 6" id="KW-0812">Transmembrane</keyword>
<dbReference type="Proteomes" id="UP000004474">
    <property type="component" value="Unassembled WGS sequence"/>
</dbReference>
<evidence type="ECO:0000256" key="2">
    <source>
        <dbReference type="ARBA" id="ARBA00022475"/>
    </source>
</evidence>
<dbReference type="eggNOG" id="COG3505">
    <property type="taxonomic scope" value="Bacteria"/>
</dbReference>
<evidence type="ECO:0000313" key="9">
    <source>
        <dbReference type="Proteomes" id="UP000004474"/>
    </source>
</evidence>
<comment type="subcellular location">
    <subcellularLocation>
        <location evidence="1">Cell membrane</location>
        <topology evidence="1">Multi-pass membrane protein</topology>
    </subcellularLocation>
</comment>
<name>K1E2V0_9MICO</name>
<dbReference type="InterPro" id="IPR032689">
    <property type="entry name" value="TraG-D_C"/>
</dbReference>
<keyword evidence="2" id="KW-1003">Cell membrane</keyword>
<dbReference type="PANTHER" id="PTHR37937">
    <property type="entry name" value="CONJUGATIVE TRANSFER: DNA TRANSPORT"/>
    <property type="match status" value="1"/>
</dbReference>
<dbReference type="STRING" id="1210046.B277_08460"/>
<feature type="transmembrane region" description="Helical" evidence="6">
    <location>
        <begin position="21"/>
        <end position="43"/>
    </location>
</feature>
<dbReference type="Gene3D" id="3.40.50.300">
    <property type="entry name" value="P-loop containing nucleotide triphosphate hydrolases"/>
    <property type="match status" value="1"/>
</dbReference>
<dbReference type="RefSeq" id="WP_007927120.1">
    <property type="nucleotide sequence ID" value="NZ_ALWX01000036.1"/>
</dbReference>
<dbReference type="AlphaFoldDB" id="K1E2V0"/>
<evidence type="ECO:0000259" key="7">
    <source>
        <dbReference type="Pfam" id="PF12696"/>
    </source>
</evidence>
<dbReference type="EMBL" id="ALWX01000036">
    <property type="protein sequence ID" value="EKA61296.1"/>
    <property type="molecule type" value="Genomic_DNA"/>
</dbReference>
<evidence type="ECO:0000256" key="1">
    <source>
        <dbReference type="ARBA" id="ARBA00004651"/>
    </source>
</evidence>
<evidence type="ECO:0000313" key="8">
    <source>
        <dbReference type="EMBL" id="EKA61296.1"/>
    </source>
</evidence>
<keyword evidence="4 6" id="KW-1133">Transmembrane helix</keyword>
<dbReference type="InterPro" id="IPR051539">
    <property type="entry name" value="T4SS-coupling_protein"/>
</dbReference>
<feature type="transmembrane region" description="Helical" evidence="6">
    <location>
        <begin position="78"/>
        <end position="99"/>
    </location>
</feature>
<dbReference type="InterPro" id="IPR027417">
    <property type="entry name" value="P-loop_NTPase"/>
</dbReference>
<accession>K1E2V0</accession>
<gene>
    <name evidence="8" type="ORF">B277_08460</name>
</gene>
<evidence type="ECO:0000256" key="4">
    <source>
        <dbReference type="ARBA" id="ARBA00022989"/>
    </source>
</evidence>
<evidence type="ECO:0000256" key="6">
    <source>
        <dbReference type="SAM" id="Phobius"/>
    </source>
</evidence>
<reference evidence="8 9" key="1">
    <citation type="journal article" date="2012" name="J. Bacteriol.">
        <title>Genome Sequence of Janibacter hoylei MTCC8307, Isolated from the Stratospheric Air.</title>
        <authorList>
            <person name="Pawar S.P."/>
            <person name="Dhotre D.P."/>
            <person name="Shetty S.A."/>
            <person name="Chowdhury S.P."/>
            <person name="Chaudhari B.L."/>
            <person name="Shouche Y.S."/>
        </authorList>
    </citation>
    <scope>NUCLEOTIDE SEQUENCE [LARGE SCALE GENOMIC DNA]</scope>
    <source>
        <strain evidence="8 9">PVAS-1</strain>
    </source>
</reference>
<dbReference type="PANTHER" id="PTHR37937:SF1">
    <property type="entry name" value="CONJUGATIVE TRANSFER: DNA TRANSPORT"/>
    <property type="match status" value="1"/>
</dbReference>
<dbReference type="Pfam" id="PF12696">
    <property type="entry name" value="TraG-D_C"/>
    <property type="match status" value="1"/>
</dbReference>
<dbReference type="OrthoDB" id="226701at2"/>